<dbReference type="STRING" id="452652.KSE_00480t"/>
<organism evidence="1 3">
    <name type="scientific">Kitasatospora setae (strain ATCC 33774 / DSM 43861 / JCM 3304 / KCC A-0304 / NBRC 14216 / KM-6054)</name>
    <name type="common">Streptomyces setae</name>
    <dbReference type="NCBI Taxonomy" id="452652"/>
    <lineage>
        <taxon>Bacteria</taxon>
        <taxon>Bacillati</taxon>
        <taxon>Actinomycetota</taxon>
        <taxon>Actinomycetes</taxon>
        <taxon>Kitasatosporales</taxon>
        <taxon>Streptomycetaceae</taxon>
        <taxon>Kitasatospora</taxon>
    </lineage>
</organism>
<dbReference type="EMBL" id="AP010968">
    <property type="protein sequence ID" value="BAJ25899.1"/>
    <property type="molecule type" value="Genomic_DNA"/>
</dbReference>
<gene>
    <name evidence="1" type="ordered locus">KSE_00480t</name>
    <name evidence="2" type="ordered locus">KSE_76260t</name>
</gene>
<name>E4MZ06_KITSK</name>
<protein>
    <recommendedName>
        <fullName evidence="4">Glyoxalase-like domain-containing protein</fullName>
    </recommendedName>
</protein>
<dbReference type="HOGENOM" id="CLU_1701934_0_0_11"/>
<sequence>MYDRIRPAYPAAALRWALDGGSPDAVRGAAGVDVAAESLADAVPAHGVLLGGPPEPGHDALPGADTARWILPDGRYLRLLAPDGGEGPVARHLRRRGRGLYAVAFEVDDLEGACRRLARADVGTRPLTVEEVLVEPPGPLAARITLRSAATPTG</sequence>
<dbReference type="PATRIC" id="fig|452652.3.peg.42"/>
<keyword evidence="3" id="KW-1185">Reference proteome</keyword>
<reference evidence="1 3" key="1">
    <citation type="journal article" date="2010" name="DNA Res.">
        <title>Genome sequence of Kitasatospora setae NBRC 14216T: an evolutionary snapshot of the family Streptomycetaceae.</title>
        <authorList>
            <person name="Ichikawa N."/>
            <person name="Oguchi A."/>
            <person name="Ikeda H."/>
            <person name="Ishikawa J."/>
            <person name="Kitani S."/>
            <person name="Watanabe Y."/>
            <person name="Nakamura S."/>
            <person name="Katano Y."/>
            <person name="Kishi E."/>
            <person name="Sasagawa M."/>
            <person name="Ankai A."/>
            <person name="Fukui S."/>
            <person name="Hashimoto Y."/>
            <person name="Kamata S."/>
            <person name="Otoguro M."/>
            <person name="Tanikawa S."/>
            <person name="Nihira T."/>
            <person name="Horinouchi S."/>
            <person name="Ohnishi Y."/>
            <person name="Hayakawa M."/>
            <person name="Kuzuyama T."/>
            <person name="Arisawa A."/>
            <person name="Nomoto F."/>
            <person name="Miura H."/>
            <person name="Takahashi Y."/>
            <person name="Fujita N."/>
        </authorList>
    </citation>
    <scope>NUCLEOTIDE SEQUENCE [LARGE SCALE GENOMIC DNA]</scope>
    <source>
        <strain evidence="3">ATCC 33774 / DSM 43861 / JCM 3304 / KCC A-0304 / NBRC 14216 / KM-6054</strain>
        <strain evidence="1">KM-6054</strain>
    </source>
</reference>
<dbReference type="KEGG" id="ksk:KSE_00480t"/>
<dbReference type="InterPro" id="IPR029068">
    <property type="entry name" value="Glyas_Bleomycin-R_OHBP_Dase"/>
</dbReference>
<evidence type="ECO:0000313" key="3">
    <source>
        <dbReference type="Proteomes" id="UP000007076"/>
    </source>
</evidence>
<dbReference type="AlphaFoldDB" id="E4MZ06"/>
<dbReference type="Proteomes" id="UP000007076">
    <property type="component" value="Chromosome"/>
</dbReference>
<dbReference type="Pfam" id="PF13669">
    <property type="entry name" value="Glyoxalase_4"/>
    <property type="match status" value="1"/>
</dbReference>
<accession>E4MZ06</accession>
<evidence type="ECO:0000313" key="1">
    <source>
        <dbReference type="EMBL" id="BAJ25899.1"/>
    </source>
</evidence>
<dbReference type="SUPFAM" id="SSF54593">
    <property type="entry name" value="Glyoxalase/Bleomycin resistance protein/Dihydroxybiphenyl dioxygenase"/>
    <property type="match status" value="1"/>
</dbReference>
<dbReference type="Gene3D" id="3.10.180.10">
    <property type="entry name" value="2,3-Dihydroxybiphenyl 1,2-Dioxygenase, domain 1"/>
    <property type="match status" value="1"/>
</dbReference>
<evidence type="ECO:0000313" key="2">
    <source>
        <dbReference type="EMBL" id="BAJ33379.1"/>
    </source>
</evidence>
<dbReference type="EMBL" id="AP010968">
    <property type="protein sequence ID" value="BAJ33379.1"/>
    <property type="molecule type" value="Genomic_DNA"/>
</dbReference>
<evidence type="ECO:0008006" key="4">
    <source>
        <dbReference type="Google" id="ProtNLM"/>
    </source>
</evidence>
<proteinExistence type="predicted"/>
<dbReference type="KEGG" id="ksk:KSE_76260t"/>